<dbReference type="InterPro" id="IPR011042">
    <property type="entry name" value="6-blade_b-propeller_TolB-like"/>
</dbReference>
<keyword evidence="1" id="KW-1185">Reference proteome</keyword>
<sequence length="284" mass="32281">MLKSLQHETGFSSRPEAFFVKIFRFTLGANDKLVFLNHIRLTIAKFVLLTFYEGIPTLNLCNFTSSSPATLNSENKSTKKFLNPNNELYYVNEFGQILSLMTNNSYYDGDAVASADGKWILFTSMATGDLELWVFELDNRRPLLGFYSSNEKIAVLGVKQLTSDMNYVSNAAFSFDSQKIIFSASRPSFLEENKNYETIIKSNHVDLNQTTELFVMELVDGQWSQPYQLTNLKGRSNTPVFMANNYQIMFSFSKLKSGLDKADLFSMDYDGKNIKQVLIGKNSD</sequence>
<reference evidence="2" key="1">
    <citation type="submission" date="2022-11" db="UniProtKB">
        <authorList>
            <consortium name="WormBaseParasite"/>
        </authorList>
    </citation>
    <scope>IDENTIFICATION</scope>
</reference>
<dbReference type="SUPFAM" id="SSF82171">
    <property type="entry name" value="DPP6 N-terminal domain-like"/>
    <property type="match status" value="1"/>
</dbReference>
<protein>
    <submittedName>
        <fullName evidence="2">Uncharacterized protein</fullName>
    </submittedName>
</protein>
<proteinExistence type="predicted"/>
<name>A0A915DZI3_9BILA</name>
<accession>A0A915DZI3</accession>
<dbReference type="InterPro" id="IPR011659">
    <property type="entry name" value="WD40"/>
</dbReference>
<evidence type="ECO:0000313" key="2">
    <source>
        <dbReference type="WBParaSite" id="jg25106"/>
    </source>
</evidence>
<evidence type="ECO:0000313" key="1">
    <source>
        <dbReference type="Proteomes" id="UP000887574"/>
    </source>
</evidence>
<organism evidence="1 2">
    <name type="scientific">Ditylenchus dipsaci</name>
    <dbReference type="NCBI Taxonomy" id="166011"/>
    <lineage>
        <taxon>Eukaryota</taxon>
        <taxon>Metazoa</taxon>
        <taxon>Ecdysozoa</taxon>
        <taxon>Nematoda</taxon>
        <taxon>Chromadorea</taxon>
        <taxon>Rhabditida</taxon>
        <taxon>Tylenchina</taxon>
        <taxon>Tylenchomorpha</taxon>
        <taxon>Sphaerularioidea</taxon>
        <taxon>Anguinidae</taxon>
        <taxon>Anguininae</taxon>
        <taxon>Ditylenchus</taxon>
    </lineage>
</organism>
<dbReference type="WBParaSite" id="jg25106">
    <property type="protein sequence ID" value="jg25106"/>
    <property type="gene ID" value="jg25106"/>
</dbReference>
<dbReference type="Proteomes" id="UP000887574">
    <property type="component" value="Unplaced"/>
</dbReference>
<dbReference type="AlphaFoldDB" id="A0A915DZI3"/>
<dbReference type="Gene3D" id="2.120.10.30">
    <property type="entry name" value="TolB, C-terminal domain"/>
    <property type="match status" value="1"/>
</dbReference>
<dbReference type="Pfam" id="PF07676">
    <property type="entry name" value="PD40"/>
    <property type="match status" value="1"/>
</dbReference>